<sequence>MGVIISLDDFGTGYSSLNYLTFMPIDKIKLDKSLKDKFIELESIKIMGRLIALIHGLNMKVVTEGVEEIEEFKRMKRAGSDYLQGYLFSKPIKQEEVEKIFNKNYMDLLS</sequence>
<dbReference type="Pfam" id="PF00563">
    <property type="entry name" value="EAL"/>
    <property type="match status" value="1"/>
</dbReference>
<dbReference type="GO" id="GO:0071111">
    <property type="term" value="F:cyclic-guanylate-specific phosphodiesterase activity"/>
    <property type="evidence" value="ECO:0007669"/>
    <property type="project" value="UniProtKB-EC"/>
</dbReference>
<dbReference type="PANTHER" id="PTHR33121">
    <property type="entry name" value="CYCLIC DI-GMP PHOSPHODIESTERASE PDEF"/>
    <property type="match status" value="1"/>
</dbReference>
<dbReference type="SUPFAM" id="SSF141868">
    <property type="entry name" value="EAL domain-like"/>
    <property type="match status" value="1"/>
</dbReference>
<reference evidence="2" key="1">
    <citation type="submission" date="2019-08" db="EMBL/GenBank/DDBJ databases">
        <authorList>
            <person name="Kucharzyk K."/>
            <person name="Murdoch R.W."/>
            <person name="Higgins S."/>
            <person name="Loffler F."/>
        </authorList>
    </citation>
    <scope>NUCLEOTIDE SEQUENCE</scope>
</reference>
<dbReference type="AlphaFoldDB" id="A0A645ET80"/>
<organism evidence="2">
    <name type="scientific">bioreactor metagenome</name>
    <dbReference type="NCBI Taxonomy" id="1076179"/>
    <lineage>
        <taxon>unclassified sequences</taxon>
        <taxon>metagenomes</taxon>
        <taxon>ecological metagenomes</taxon>
    </lineage>
</organism>
<feature type="domain" description="EAL" evidence="1">
    <location>
        <begin position="1"/>
        <end position="105"/>
    </location>
</feature>
<gene>
    <name evidence="2" type="primary">dosP_3</name>
    <name evidence="2" type="ORF">SDC9_150965</name>
</gene>
<dbReference type="Gene3D" id="3.20.20.450">
    <property type="entry name" value="EAL domain"/>
    <property type="match status" value="1"/>
</dbReference>
<dbReference type="PROSITE" id="PS50883">
    <property type="entry name" value="EAL"/>
    <property type="match status" value="1"/>
</dbReference>
<keyword evidence="2" id="KW-0378">Hydrolase</keyword>
<dbReference type="PANTHER" id="PTHR33121:SF70">
    <property type="entry name" value="SIGNALING PROTEIN YKOW"/>
    <property type="match status" value="1"/>
</dbReference>
<comment type="caution">
    <text evidence="2">The sequence shown here is derived from an EMBL/GenBank/DDBJ whole genome shotgun (WGS) entry which is preliminary data.</text>
</comment>
<protein>
    <submittedName>
        <fullName evidence="2">Oxygen sensor protein DosP</fullName>
        <ecNumber evidence="2">3.1.4.52</ecNumber>
    </submittedName>
</protein>
<proteinExistence type="predicted"/>
<evidence type="ECO:0000259" key="1">
    <source>
        <dbReference type="PROSITE" id="PS50883"/>
    </source>
</evidence>
<dbReference type="CDD" id="cd01948">
    <property type="entry name" value="EAL"/>
    <property type="match status" value="1"/>
</dbReference>
<dbReference type="EC" id="3.1.4.52" evidence="2"/>
<name>A0A645ET80_9ZZZZ</name>
<dbReference type="EMBL" id="VSSQ01049659">
    <property type="protein sequence ID" value="MPN03733.1"/>
    <property type="molecule type" value="Genomic_DNA"/>
</dbReference>
<evidence type="ECO:0000313" key="2">
    <source>
        <dbReference type="EMBL" id="MPN03733.1"/>
    </source>
</evidence>
<dbReference type="InterPro" id="IPR050706">
    <property type="entry name" value="Cyclic-di-GMP_PDE-like"/>
</dbReference>
<accession>A0A645ET80</accession>
<dbReference type="InterPro" id="IPR035919">
    <property type="entry name" value="EAL_sf"/>
</dbReference>
<dbReference type="InterPro" id="IPR001633">
    <property type="entry name" value="EAL_dom"/>
</dbReference>